<evidence type="ECO:0000313" key="2">
    <source>
        <dbReference type="Proteomes" id="UP000014680"/>
    </source>
</evidence>
<evidence type="ECO:0000313" key="1">
    <source>
        <dbReference type="EMBL" id="ELP84160.1"/>
    </source>
</evidence>
<dbReference type="RefSeq" id="XP_004183506.1">
    <property type="nucleotide sequence ID" value="XM_004183458.1"/>
</dbReference>
<name>A0A0A1TXD1_ENTIV</name>
<dbReference type="Proteomes" id="UP000014680">
    <property type="component" value="Unassembled WGS sequence"/>
</dbReference>
<protein>
    <submittedName>
        <fullName evidence="1">Uncharacterized protein</fullName>
    </submittedName>
</protein>
<dbReference type="VEuPathDB" id="AmoebaDB:EIN_337490"/>
<dbReference type="GeneID" id="14883145"/>
<proteinExistence type="predicted"/>
<reference evidence="1 2" key="1">
    <citation type="submission" date="2012-10" db="EMBL/GenBank/DDBJ databases">
        <authorList>
            <person name="Zafar N."/>
            <person name="Inman J."/>
            <person name="Hall N."/>
            <person name="Lorenzi H."/>
            <person name="Caler E."/>
        </authorList>
    </citation>
    <scope>NUCLEOTIDE SEQUENCE [LARGE SCALE GENOMIC DNA]</scope>
    <source>
        <strain evidence="1 2">IP1</strain>
    </source>
</reference>
<keyword evidence="2" id="KW-1185">Reference proteome</keyword>
<organism evidence="1 2">
    <name type="scientific">Entamoeba invadens IP1</name>
    <dbReference type="NCBI Taxonomy" id="370355"/>
    <lineage>
        <taxon>Eukaryota</taxon>
        <taxon>Amoebozoa</taxon>
        <taxon>Evosea</taxon>
        <taxon>Archamoebae</taxon>
        <taxon>Mastigamoebida</taxon>
        <taxon>Entamoebidae</taxon>
        <taxon>Entamoeba</taxon>
    </lineage>
</organism>
<gene>
    <name evidence="1" type="ORF">EIN_337490</name>
</gene>
<dbReference type="AlphaFoldDB" id="A0A0A1TXD1"/>
<dbReference type="EMBL" id="KB207145">
    <property type="protein sequence ID" value="ELP84160.1"/>
    <property type="molecule type" value="Genomic_DNA"/>
</dbReference>
<accession>A0A0A1TXD1</accession>
<dbReference type="KEGG" id="eiv:EIN_337490"/>
<sequence>MEIPMELFHFGGSANFELEGETTALQIPQGSAEPLKFEIQKNGKKINVELYAQQVDGIEKNGFDLKKTLFVEKQYIGQSVSLPIKNEVLNEEYQVPLVVPENEMTFDLGELGMYNAETQKRGKMFLVVKTI</sequence>